<dbReference type="Pfam" id="PF11068">
    <property type="entry name" value="YlqD"/>
    <property type="match status" value="1"/>
</dbReference>
<keyword evidence="2" id="KW-1185">Reference proteome</keyword>
<dbReference type="InterPro" id="IPR021297">
    <property type="entry name" value="YlqD"/>
</dbReference>
<protein>
    <submittedName>
        <fullName evidence="1">YlqD protein</fullName>
    </submittedName>
</protein>
<dbReference type="Proteomes" id="UP000198584">
    <property type="component" value="Unassembled WGS sequence"/>
</dbReference>
<organism evidence="1 2">
    <name type="scientific">Thalassobacillus cyri</name>
    <dbReference type="NCBI Taxonomy" id="571932"/>
    <lineage>
        <taxon>Bacteria</taxon>
        <taxon>Bacillati</taxon>
        <taxon>Bacillota</taxon>
        <taxon>Bacilli</taxon>
        <taxon>Bacillales</taxon>
        <taxon>Bacillaceae</taxon>
        <taxon>Thalassobacillus</taxon>
    </lineage>
</organism>
<sequence length="128" mass="15526">MKIIKKIPVKQVLTEESKKQLSQDFQARYQRYDRECQQLRFEQRKLEKRSDISPSEIEKRFTQEIKRRKENMNWVEYKLQQLEILPEGSELFIEEVEAIVEVQEGAKWDEIYEHQTIVIKDGIVIQAR</sequence>
<accession>A0A1H4HCF0</accession>
<dbReference type="AlphaFoldDB" id="A0A1H4HCF0"/>
<dbReference type="OrthoDB" id="2375961at2"/>
<gene>
    <name evidence="1" type="ORF">SAMN05421743_1269</name>
</gene>
<name>A0A1H4HCF0_9BACI</name>
<evidence type="ECO:0000313" key="2">
    <source>
        <dbReference type="Proteomes" id="UP000198584"/>
    </source>
</evidence>
<reference evidence="1 2" key="1">
    <citation type="submission" date="2016-10" db="EMBL/GenBank/DDBJ databases">
        <authorList>
            <person name="de Groot N.N."/>
        </authorList>
    </citation>
    <scope>NUCLEOTIDE SEQUENCE [LARGE SCALE GENOMIC DNA]</scope>
    <source>
        <strain evidence="1 2">CCM7597</strain>
    </source>
</reference>
<evidence type="ECO:0000313" key="1">
    <source>
        <dbReference type="EMBL" id="SEB19493.1"/>
    </source>
</evidence>
<dbReference type="STRING" id="571932.SAMN05421743_1269"/>
<dbReference type="RefSeq" id="WP_093046780.1">
    <property type="nucleotide sequence ID" value="NZ_FNQR01000026.1"/>
</dbReference>
<proteinExistence type="predicted"/>
<dbReference type="EMBL" id="FNQR01000026">
    <property type="protein sequence ID" value="SEB19493.1"/>
    <property type="molecule type" value="Genomic_DNA"/>
</dbReference>
<dbReference type="Gene3D" id="6.10.140.1110">
    <property type="match status" value="1"/>
</dbReference>